<evidence type="ECO:0000256" key="2">
    <source>
        <dbReference type="SAM" id="Phobius"/>
    </source>
</evidence>
<sequence length="513" mass="53405">MNDAPFPSGAPASAGPAAPPPPANFFDWIRSIGITRSDDRWLAGVAGGIAAHTRLDPLIIRGIILVIALLGGPILFFYAVAWALLPDSSGRIHTERALKGIFDPAAVAIIVLIGLTFLPFMRGLWWQGTPDFWNMPEWLESTFRTGWILALLAGLVWLTVVIAKRVTEGAPAAPAQTPRSHEDFWMNAAAPTVPPTADATGAASDATSGAGSTDAPPSADPGTGTGDAFAATSGSATPSGVWYESPEAAHGAAGASPTVIGAVWDPSRNAAEKEAQRRIRDAERARLRREHEERYRRRQPGAAFVSISLGLSLLAGVFLTIGLGYTEFSDTALLIGVGGALAVIALATILSGILGKESGALGFFAIVAILVLLFVGVFPRGTSIAAVGDRVWEVTDAAPGTSTGFTMGAGSPTLDLTGLDDRGAETGGLVELWLGAGTVDLELPDDVPVILEVSGGVAGVSYTDDGGDLRERGAPLYREVVRFGNTSDSDTTTVRIWLGAGSVDISDTRRSSR</sequence>
<feature type="transmembrane region" description="Helical" evidence="2">
    <location>
        <begin position="331"/>
        <end position="353"/>
    </location>
</feature>
<keyword evidence="5" id="KW-1185">Reference proteome</keyword>
<protein>
    <submittedName>
        <fullName evidence="4">PspC domain-containing protein</fullName>
    </submittedName>
</protein>
<evidence type="ECO:0000256" key="1">
    <source>
        <dbReference type="SAM" id="MobiDB-lite"/>
    </source>
</evidence>
<name>A0A3L6ZYK7_9MICO</name>
<reference evidence="4 5" key="1">
    <citation type="submission" date="2018-10" db="EMBL/GenBank/DDBJ databases">
        <authorList>
            <person name="Li J."/>
        </authorList>
    </citation>
    <scope>NUCLEOTIDE SEQUENCE [LARGE SCALE GENOMIC DNA]</scope>
    <source>
        <strain evidence="4 5">CCTCC AB209002</strain>
    </source>
</reference>
<dbReference type="AlphaFoldDB" id="A0A3L6ZYK7"/>
<evidence type="ECO:0000313" key="4">
    <source>
        <dbReference type="EMBL" id="RLP73009.1"/>
    </source>
</evidence>
<feature type="transmembrane region" description="Helical" evidence="2">
    <location>
        <begin position="360"/>
        <end position="378"/>
    </location>
</feature>
<keyword evidence="2" id="KW-1133">Transmembrane helix</keyword>
<dbReference type="RefSeq" id="WP_121671865.1">
    <property type="nucleotide sequence ID" value="NZ_BMXM01000003.1"/>
</dbReference>
<proteinExistence type="predicted"/>
<evidence type="ECO:0000259" key="3">
    <source>
        <dbReference type="Pfam" id="PF04024"/>
    </source>
</evidence>
<comment type="caution">
    <text evidence="4">The sequence shown here is derived from an EMBL/GenBank/DDBJ whole genome shotgun (WGS) entry which is preliminary data.</text>
</comment>
<dbReference type="Pfam" id="PF04024">
    <property type="entry name" value="PspC"/>
    <property type="match status" value="1"/>
</dbReference>
<keyword evidence="2" id="KW-0812">Transmembrane</keyword>
<keyword evidence="2" id="KW-0472">Membrane</keyword>
<feature type="transmembrane region" description="Helical" evidence="2">
    <location>
        <begin position="302"/>
        <end position="325"/>
    </location>
</feature>
<dbReference type="EMBL" id="RCUV01000003">
    <property type="protein sequence ID" value="RLP73009.1"/>
    <property type="molecule type" value="Genomic_DNA"/>
</dbReference>
<dbReference type="Proteomes" id="UP000270299">
    <property type="component" value="Unassembled WGS sequence"/>
</dbReference>
<feature type="transmembrane region" description="Helical" evidence="2">
    <location>
        <begin position="105"/>
        <end position="125"/>
    </location>
</feature>
<feature type="compositionally biased region" description="Low complexity" evidence="1">
    <location>
        <begin position="191"/>
        <end position="215"/>
    </location>
</feature>
<accession>A0A3L6ZYK7</accession>
<feature type="transmembrane region" description="Helical" evidence="2">
    <location>
        <begin position="145"/>
        <end position="163"/>
    </location>
</feature>
<organism evidence="4 5">
    <name type="scientific">Mycetocola manganoxydans</name>
    <dbReference type="NCBI Taxonomy" id="699879"/>
    <lineage>
        <taxon>Bacteria</taxon>
        <taxon>Bacillati</taxon>
        <taxon>Actinomycetota</taxon>
        <taxon>Actinomycetes</taxon>
        <taxon>Micrococcales</taxon>
        <taxon>Microbacteriaceae</taxon>
        <taxon>Mycetocola</taxon>
    </lineage>
</organism>
<dbReference type="InterPro" id="IPR007168">
    <property type="entry name" value="Phageshock_PspC_N"/>
</dbReference>
<feature type="region of interest" description="Disordered" evidence="1">
    <location>
        <begin position="191"/>
        <end position="243"/>
    </location>
</feature>
<feature type="transmembrane region" description="Helical" evidence="2">
    <location>
        <begin position="58"/>
        <end position="85"/>
    </location>
</feature>
<dbReference type="OrthoDB" id="7359894at2"/>
<gene>
    <name evidence="4" type="ORF">D9V29_03105</name>
</gene>
<evidence type="ECO:0000313" key="5">
    <source>
        <dbReference type="Proteomes" id="UP000270299"/>
    </source>
</evidence>
<feature type="domain" description="Phage shock protein PspC N-terminal" evidence="3">
    <location>
        <begin position="35"/>
        <end position="87"/>
    </location>
</feature>